<keyword evidence="7" id="KW-0679">Respiratory chain</keyword>
<evidence type="ECO:0000256" key="5">
    <source>
        <dbReference type="ARBA" id="ARBA00021008"/>
    </source>
</evidence>
<dbReference type="InterPro" id="IPR050175">
    <property type="entry name" value="Complex_I_Subunit_2"/>
</dbReference>
<evidence type="ECO:0000256" key="4">
    <source>
        <dbReference type="ARBA" id="ARBA00012944"/>
    </source>
</evidence>
<dbReference type="InterPro" id="IPR001750">
    <property type="entry name" value="ND/Mrp_TM"/>
</dbReference>
<evidence type="ECO:0000256" key="3">
    <source>
        <dbReference type="ARBA" id="ARBA00007012"/>
    </source>
</evidence>
<keyword evidence="16 19" id="KW-0472">Membrane</keyword>
<dbReference type="GO" id="GO:0006120">
    <property type="term" value="P:mitochondrial electron transport, NADH to ubiquinone"/>
    <property type="evidence" value="ECO:0007669"/>
    <property type="project" value="TreeGrafter"/>
</dbReference>
<comment type="subcellular location">
    <subcellularLocation>
        <location evidence="2">Mitochondrion inner membrane</location>
        <topology evidence="2">Multi-pass membrane protein</topology>
    </subcellularLocation>
</comment>
<dbReference type="GO" id="GO:0005743">
    <property type="term" value="C:mitochondrial inner membrane"/>
    <property type="evidence" value="ECO:0007669"/>
    <property type="project" value="UniProtKB-SubCell"/>
</dbReference>
<keyword evidence="13" id="KW-0520">NAD</keyword>
<evidence type="ECO:0000256" key="12">
    <source>
        <dbReference type="ARBA" id="ARBA00022989"/>
    </source>
</evidence>
<name>A0A8F9S0H1_9HYME</name>
<evidence type="ECO:0000256" key="14">
    <source>
        <dbReference type="ARBA" id="ARBA00023075"/>
    </source>
</evidence>
<evidence type="ECO:0000256" key="11">
    <source>
        <dbReference type="ARBA" id="ARBA00022982"/>
    </source>
</evidence>
<evidence type="ECO:0000256" key="10">
    <source>
        <dbReference type="ARBA" id="ARBA00022967"/>
    </source>
</evidence>
<keyword evidence="15 21" id="KW-0496">Mitochondrion</keyword>
<feature type="transmembrane region" description="Helical" evidence="19">
    <location>
        <begin position="309"/>
        <end position="329"/>
    </location>
</feature>
<dbReference type="PANTHER" id="PTHR46552">
    <property type="entry name" value="NADH-UBIQUINONE OXIDOREDUCTASE CHAIN 2"/>
    <property type="match status" value="1"/>
</dbReference>
<feature type="transmembrane region" description="Helical" evidence="19">
    <location>
        <begin position="266"/>
        <end position="288"/>
    </location>
</feature>
<dbReference type="PANTHER" id="PTHR46552:SF1">
    <property type="entry name" value="NADH-UBIQUINONE OXIDOREDUCTASE CHAIN 2"/>
    <property type="match status" value="1"/>
</dbReference>
<evidence type="ECO:0000256" key="8">
    <source>
        <dbReference type="ARBA" id="ARBA00022692"/>
    </source>
</evidence>
<evidence type="ECO:0000256" key="19">
    <source>
        <dbReference type="SAM" id="Phobius"/>
    </source>
</evidence>
<protein>
    <recommendedName>
        <fullName evidence="5">NADH-ubiquinone oxidoreductase chain 2</fullName>
        <ecNumber evidence="4">7.1.1.2</ecNumber>
    </recommendedName>
    <alternativeName>
        <fullName evidence="17">NADH dehydrogenase subunit 2</fullName>
    </alternativeName>
</protein>
<evidence type="ECO:0000256" key="7">
    <source>
        <dbReference type="ARBA" id="ARBA00022660"/>
    </source>
</evidence>
<keyword evidence="11" id="KW-0249">Electron transport</keyword>
<keyword evidence="8 19" id="KW-0812">Transmembrane</keyword>
<dbReference type="EC" id="7.1.1.2" evidence="4"/>
<evidence type="ECO:0000259" key="20">
    <source>
        <dbReference type="Pfam" id="PF00361"/>
    </source>
</evidence>
<feature type="transmembrane region" description="Helical" evidence="19">
    <location>
        <begin position="12"/>
        <end position="28"/>
    </location>
</feature>
<evidence type="ECO:0000313" key="21">
    <source>
        <dbReference type="EMBL" id="QYK92310.1"/>
    </source>
</evidence>
<feature type="domain" description="NADH:quinone oxidoreductase/Mrp antiporter transmembrane" evidence="20">
    <location>
        <begin position="29"/>
        <end position="278"/>
    </location>
</feature>
<geneLocation type="mitochondrion" evidence="21"/>
<keyword evidence="9" id="KW-0999">Mitochondrion inner membrane</keyword>
<accession>A0A8F9S0H1</accession>
<keyword evidence="6" id="KW-0813">Transport</keyword>
<evidence type="ECO:0000256" key="15">
    <source>
        <dbReference type="ARBA" id="ARBA00023128"/>
    </source>
</evidence>
<keyword evidence="10" id="KW-1278">Translocase</keyword>
<evidence type="ECO:0000256" key="1">
    <source>
        <dbReference type="ARBA" id="ARBA00003257"/>
    </source>
</evidence>
<comment type="function">
    <text evidence="1">Core subunit of the mitochondrial membrane respiratory chain NADH dehydrogenase (Complex I) that is believed to belong to the minimal assembly required for catalysis. Complex I functions in the transfer of electrons from NADH to the respiratory chain. The immediate electron acceptor for the enzyme is believed to be ubiquinone.</text>
</comment>
<feature type="transmembrane region" description="Helical" evidence="19">
    <location>
        <begin position="34"/>
        <end position="51"/>
    </location>
</feature>
<proteinExistence type="inferred from homology"/>
<gene>
    <name evidence="21" type="primary">nad2</name>
</gene>
<feature type="transmembrane region" description="Helical" evidence="19">
    <location>
        <begin position="234"/>
        <end position="254"/>
    </location>
</feature>
<comment type="catalytic activity">
    <reaction evidence="18">
        <text>a ubiquinone + NADH + 5 H(+)(in) = a ubiquinol + NAD(+) + 4 H(+)(out)</text>
        <dbReference type="Rhea" id="RHEA:29091"/>
        <dbReference type="Rhea" id="RHEA-COMP:9565"/>
        <dbReference type="Rhea" id="RHEA-COMP:9566"/>
        <dbReference type="ChEBI" id="CHEBI:15378"/>
        <dbReference type="ChEBI" id="CHEBI:16389"/>
        <dbReference type="ChEBI" id="CHEBI:17976"/>
        <dbReference type="ChEBI" id="CHEBI:57540"/>
        <dbReference type="ChEBI" id="CHEBI:57945"/>
        <dbReference type="EC" id="7.1.1.2"/>
    </reaction>
</comment>
<feature type="transmembrane region" description="Helical" evidence="19">
    <location>
        <begin position="194"/>
        <end position="213"/>
    </location>
</feature>
<sequence>MIIMNYNIFSKYFISINLIMLSLLSMFFTDLMMLWFFMEIINFLFICLLNLSMNKKKLVFFYFLIQMLPSFLIIFSITLNNIIFMYNFTNLFIMTSIIMKLSIPPFHYWLPLMSISMPWYSLFLLLSTQKITPFYFLSLMDLNTKFLYIILIMCAYIPPLMMMKSNNLKILMSYSSINQSSWMILLIYMKNMIWFSYFIMYSLILSMMFMIMYMNKIYKSITYFFTPNLNMINILYILNIASMPPFSFFIMKWYSIFLTIMNSNMYIIMILMIISSLIMLYLYTLMLMKSMFFFSMNSKIIKFKFNNLMLNKIITMFLFNLLMSLFMIIL</sequence>
<keyword evidence="12 19" id="KW-1133">Transmembrane helix</keyword>
<evidence type="ECO:0000256" key="2">
    <source>
        <dbReference type="ARBA" id="ARBA00004448"/>
    </source>
</evidence>
<organism evidence="21">
    <name type="scientific">Tetramorium tsushimae</name>
    <dbReference type="NCBI Taxonomy" id="291737"/>
    <lineage>
        <taxon>Eukaryota</taxon>
        <taxon>Metazoa</taxon>
        <taxon>Ecdysozoa</taxon>
        <taxon>Arthropoda</taxon>
        <taxon>Hexapoda</taxon>
        <taxon>Insecta</taxon>
        <taxon>Pterygota</taxon>
        <taxon>Neoptera</taxon>
        <taxon>Endopterygota</taxon>
        <taxon>Hymenoptera</taxon>
        <taxon>Apocrita</taxon>
        <taxon>Aculeata</taxon>
        <taxon>Formicoidea</taxon>
        <taxon>Formicidae</taxon>
        <taxon>Myrmicinae</taxon>
        <taxon>Tetramorium</taxon>
    </lineage>
</organism>
<evidence type="ECO:0000256" key="9">
    <source>
        <dbReference type="ARBA" id="ARBA00022792"/>
    </source>
</evidence>
<feature type="transmembrane region" description="Helical" evidence="19">
    <location>
        <begin position="58"/>
        <end position="77"/>
    </location>
</feature>
<dbReference type="Pfam" id="PF00361">
    <property type="entry name" value="Proton_antipo_M"/>
    <property type="match status" value="1"/>
</dbReference>
<evidence type="ECO:0000256" key="16">
    <source>
        <dbReference type="ARBA" id="ARBA00023136"/>
    </source>
</evidence>
<dbReference type="GO" id="GO:0008137">
    <property type="term" value="F:NADH dehydrogenase (ubiquinone) activity"/>
    <property type="evidence" value="ECO:0007669"/>
    <property type="project" value="UniProtKB-EC"/>
</dbReference>
<comment type="similarity">
    <text evidence="3">Belongs to the complex I subunit 2 family.</text>
</comment>
<evidence type="ECO:0000256" key="18">
    <source>
        <dbReference type="ARBA" id="ARBA00049551"/>
    </source>
</evidence>
<keyword evidence="14" id="KW-0830">Ubiquinone</keyword>
<dbReference type="AlphaFoldDB" id="A0A8F9S0H1"/>
<feature type="transmembrane region" description="Helical" evidence="19">
    <location>
        <begin position="146"/>
        <end position="163"/>
    </location>
</feature>
<evidence type="ECO:0000256" key="6">
    <source>
        <dbReference type="ARBA" id="ARBA00022448"/>
    </source>
</evidence>
<evidence type="ECO:0000256" key="13">
    <source>
        <dbReference type="ARBA" id="ARBA00023027"/>
    </source>
</evidence>
<evidence type="ECO:0000256" key="17">
    <source>
        <dbReference type="ARBA" id="ARBA00031028"/>
    </source>
</evidence>
<reference evidence="21" key="1">
    <citation type="submission" date="2021-01" db="EMBL/GenBank/DDBJ databases">
        <title>The complete mitochondrial genome of Tetramorium tsushimae (Emery, 1925) (Hymenoptera: Formicidae).</title>
        <authorList>
            <person name="Zhou Z."/>
            <person name="Yin R."/>
        </authorList>
    </citation>
    <scope>NUCLEOTIDE SEQUENCE</scope>
</reference>
<dbReference type="EMBL" id="MW429350">
    <property type="protein sequence ID" value="QYK92310.1"/>
    <property type="molecule type" value="Genomic_DNA"/>
</dbReference>